<dbReference type="Proteomes" id="UP000186817">
    <property type="component" value="Unassembled WGS sequence"/>
</dbReference>
<feature type="compositionally biased region" description="Basic and acidic residues" evidence="1">
    <location>
        <begin position="1"/>
        <end position="11"/>
    </location>
</feature>
<comment type="caution">
    <text evidence="3">The sequence shown here is derived from an EMBL/GenBank/DDBJ whole genome shotgun (WGS) entry which is preliminary data.</text>
</comment>
<evidence type="ECO:0000259" key="2">
    <source>
        <dbReference type="Pfam" id="PF07699"/>
    </source>
</evidence>
<dbReference type="InterPro" id="IPR011641">
    <property type="entry name" value="Tyr-kin_ephrin_A/B_rcpt-like"/>
</dbReference>
<sequence>MDSLQRQRERLSGVLPLSGRERRLPASTSEAQGAEECTVCHEGFFMNASGQSACLKCNEGTYSDESGLAQCRDCPAGRTTNYKGALDAQACTCNGDLWEGQCIRCLDTTRFELGTCVTCQEGLVCDEGKQPELLPGYYSTPEAPYDIYKCLPADKCPGETPGACNGGRVGVPCTQCPDGLSLENGVCSTCASLSTPGWVLSILIGMV</sequence>
<reference evidence="3 4" key="1">
    <citation type="submission" date="2016-02" db="EMBL/GenBank/DDBJ databases">
        <title>Genome analysis of coral dinoflagellate symbionts highlights evolutionary adaptations to a symbiotic lifestyle.</title>
        <authorList>
            <person name="Aranda M."/>
            <person name="Li Y."/>
            <person name="Liew Y.J."/>
            <person name="Baumgarten S."/>
            <person name="Simakov O."/>
            <person name="Wilson M."/>
            <person name="Piel J."/>
            <person name="Ashoor H."/>
            <person name="Bougouffa S."/>
            <person name="Bajic V.B."/>
            <person name="Ryu T."/>
            <person name="Ravasi T."/>
            <person name="Bayer T."/>
            <person name="Micklem G."/>
            <person name="Kim H."/>
            <person name="Bhak J."/>
            <person name="Lajeunesse T.C."/>
            <person name="Voolstra C.R."/>
        </authorList>
    </citation>
    <scope>NUCLEOTIDE SEQUENCE [LARGE SCALE GENOMIC DNA]</scope>
    <source>
        <strain evidence="3 4">CCMP2467</strain>
    </source>
</reference>
<dbReference type="EMBL" id="LSRX01002474">
    <property type="protein sequence ID" value="OLP75450.1"/>
    <property type="molecule type" value="Genomic_DNA"/>
</dbReference>
<dbReference type="OrthoDB" id="411631at2759"/>
<protein>
    <recommendedName>
        <fullName evidence="2">Tyrosine-protein kinase ephrin type A/B receptor-like domain-containing protein</fullName>
    </recommendedName>
</protein>
<feature type="non-terminal residue" evidence="3">
    <location>
        <position position="207"/>
    </location>
</feature>
<proteinExistence type="predicted"/>
<evidence type="ECO:0000256" key="1">
    <source>
        <dbReference type="SAM" id="MobiDB-lite"/>
    </source>
</evidence>
<accession>A0A1Q9BXZ4</accession>
<dbReference type="SMART" id="SM01411">
    <property type="entry name" value="Ephrin_rec_like"/>
    <property type="match status" value="1"/>
</dbReference>
<keyword evidence="4" id="KW-1185">Reference proteome</keyword>
<gene>
    <name evidence="3" type="ORF">AK812_SmicGene44745</name>
</gene>
<dbReference type="Pfam" id="PF07699">
    <property type="entry name" value="Ephrin_rec_like"/>
    <property type="match status" value="1"/>
</dbReference>
<evidence type="ECO:0000313" key="4">
    <source>
        <dbReference type="Proteomes" id="UP000186817"/>
    </source>
</evidence>
<feature type="region of interest" description="Disordered" evidence="1">
    <location>
        <begin position="1"/>
        <end position="28"/>
    </location>
</feature>
<dbReference type="InterPro" id="IPR009030">
    <property type="entry name" value="Growth_fac_rcpt_cys_sf"/>
</dbReference>
<dbReference type="Gene3D" id="2.10.50.10">
    <property type="entry name" value="Tumor Necrosis Factor Receptor, subunit A, domain 2"/>
    <property type="match status" value="1"/>
</dbReference>
<feature type="domain" description="Tyrosine-protein kinase ephrin type A/B receptor-like" evidence="2">
    <location>
        <begin position="49"/>
        <end position="91"/>
    </location>
</feature>
<organism evidence="3 4">
    <name type="scientific">Symbiodinium microadriaticum</name>
    <name type="common">Dinoflagellate</name>
    <name type="synonym">Zooxanthella microadriatica</name>
    <dbReference type="NCBI Taxonomy" id="2951"/>
    <lineage>
        <taxon>Eukaryota</taxon>
        <taxon>Sar</taxon>
        <taxon>Alveolata</taxon>
        <taxon>Dinophyceae</taxon>
        <taxon>Suessiales</taxon>
        <taxon>Symbiodiniaceae</taxon>
        <taxon>Symbiodinium</taxon>
    </lineage>
</organism>
<name>A0A1Q9BXZ4_SYMMI</name>
<dbReference type="AlphaFoldDB" id="A0A1Q9BXZ4"/>
<dbReference type="SUPFAM" id="SSF57184">
    <property type="entry name" value="Growth factor receptor domain"/>
    <property type="match status" value="1"/>
</dbReference>
<evidence type="ECO:0000313" key="3">
    <source>
        <dbReference type="EMBL" id="OLP75450.1"/>
    </source>
</evidence>